<evidence type="ECO:0000313" key="5">
    <source>
        <dbReference type="Proteomes" id="UP000004690"/>
    </source>
</evidence>
<keyword evidence="3" id="KW-0472">Membrane</keyword>
<gene>
    <name evidence="4" type="ORF">JoomaDRAFT_1788</name>
</gene>
<evidence type="ECO:0000313" key="4">
    <source>
        <dbReference type="EMBL" id="EIJ38795.1"/>
    </source>
</evidence>
<keyword evidence="5" id="KW-1185">Reference proteome</keyword>
<keyword evidence="1" id="KW-0175">Coiled coil</keyword>
<sequence>METLTETSNSVDETEGSFKKVERVKSFTDYAIQKAGLNNGDATSMKMHLKWIKDGHVVDATYNEKEHETRKEKTHEEITSKHEEKEKLESEKKTTIEIHIPSCNQKIDELNDEIHQTKLDLEEKKLQTGYQPIKLATYGILVGVLSVYLILFYASTIYASFFRNANSLLATAGDDIILYLDSIFDMKGILTPSPSLIIVYLGSFLFFAVGLIPHTFEGKRKNLWKAIAILGALIVDSLLAYKIDSGIYNLKVMAGVAEENWFFLTSINFYLVLTFGFLAYLVWGYMYELMIKEKNKKNAGTCAQLVIRDLKSKIRSQKDEIKGLKEKVIQLESQISMLAGRIENLKKDLEKAVLNPDLLSQCLTSFYMGWRQYLNSSPDFDVKKVECESAYKEFMETHFKQIPNLN</sequence>
<evidence type="ECO:0000256" key="1">
    <source>
        <dbReference type="SAM" id="Coils"/>
    </source>
</evidence>
<evidence type="ECO:0000256" key="3">
    <source>
        <dbReference type="SAM" id="Phobius"/>
    </source>
</evidence>
<dbReference type="AlphaFoldDB" id="I3C5A2"/>
<feature type="coiled-coil region" evidence="1">
    <location>
        <begin position="307"/>
        <end position="355"/>
    </location>
</feature>
<feature type="transmembrane region" description="Helical" evidence="3">
    <location>
        <begin position="196"/>
        <end position="216"/>
    </location>
</feature>
<dbReference type="EMBL" id="JH651379">
    <property type="protein sequence ID" value="EIJ38795.1"/>
    <property type="molecule type" value="Genomic_DNA"/>
</dbReference>
<evidence type="ECO:0000256" key="2">
    <source>
        <dbReference type="SAM" id="MobiDB-lite"/>
    </source>
</evidence>
<reference evidence="4 5" key="1">
    <citation type="submission" date="2012-02" db="EMBL/GenBank/DDBJ databases">
        <title>Improved High-Quality Draft genome of Joostella marina DSM 19592.</title>
        <authorList>
            <consortium name="US DOE Joint Genome Institute (JGI-PGF)"/>
            <person name="Lucas S."/>
            <person name="Copeland A."/>
            <person name="Lapidus A."/>
            <person name="Bruce D."/>
            <person name="Goodwin L."/>
            <person name="Pitluck S."/>
            <person name="Peters L."/>
            <person name="Chertkov O."/>
            <person name="Ovchinnikova G."/>
            <person name="Kyrpides N."/>
            <person name="Mavromatis K."/>
            <person name="Detter J.C."/>
            <person name="Han C."/>
            <person name="Land M."/>
            <person name="Hauser L."/>
            <person name="Markowitz V."/>
            <person name="Cheng J.-F."/>
            <person name="Hugenholtz P."/>
            <person name="Woyke T."/>
            <person name="Wu D."/>
            <person name="Tindall B."/>
            <person name="Brambilla E."/>
            <person name="Klenk H.-P."/>
            <person name="Eisen J.A."/>
        </authorList>
    </citation>
    <scope>NUCLEOTIDE SEQUENCE [LARGE SCALE GENOMIC DNA]</scope>
    <source>
        <strain evidence="4 5">DSM 19592</strain>
    </source>
</reference>
<feature type="transmembrane region" description="Helical" evidence="3">
    <location>
        <begin position="261"/>
        <end position="287"/>
    </location>
</feature>
<evidence type="ECO:0008006" key="6">
    <source>
        <dbReference type="Google" id="ProtNLM"/>
    </source>
</evidence>
<feature type="transmembrane region" description="Helical" evidence="3">
    <location>
        <begin position="135"/>
        <end position="159"/>
    </location>
</feature>
<accession>I3C5A2</accession>
<dbReference type="STRING" id="926559.JoomaDRAFT_1788"/>
<dbReference type="Proteomes" id="UP000004690">
    <property type="component" value="Unassembled WGS sequence"/>
</dbReference>
<keyword evidence="3" id="KW-1133">Transmembrane helix</keyword>
<dbReference type="HOGENOM" id="CLU_677532_0_0_10"/>
<organism evidence="4 5">
    <name type="scientific">Galbibacter orientalis DSM 19592</name>
    <dbReference type="NCBI Taxonomy" id="926559"/>
    <lineage>
        <taxon>Bacteria</taxon>
        <taxon>Pseudomonadati</taxon>
        <taxon>Bacteroidota</taxon>
        <taxon>Flavobacteriia</taxon>
        <taxon>Flavobacteriales</taxon>
        <taxon>Flavobacteriaceae</taxon>
        <taxon>Galbibacter</taxon>
    </lineage>
</organism>
<name>I3C5A2_9FLAO</name>
<keyword evidence="3" id="KW-0812">Transmembrane</keyword>
<protein>
    <recommendedName>
        <fullName evidence="6">Beta-carotene 15,15'-monooxygenase</fullName>
    </recommendedName>
</protein>
<dbReference type="OrthoDB" id="635705at2"/>
<feature type="transmembrane region" description="Helical" evidence="3">
    <location>
        <begin position="223"/>
        <end position="241"/>
    </location>
</feature>
<dbReference type="eggNOG" id="COG1175">
    <property type="taxonomic scope" value="Bacteria"/>
</dbReference>
<feature type="region of interest" description="Disordered" evidence="2">
    <location>
        <begin position="64"/>
        <end position="93"/>
    </location>
</feature>
<proteinExistence type="predicted"/>